<dbReference type="Proteomes" id="UP000825434">
    <property type="component" value="Chromosome 6"/>
</dbReference>
<reference evidence="2 3" key="1">
    <citation type="submission" date="2021-06" db="EMBL/GenBank/DDBJ databases">
        <title>Candida outbreak in Lebanon.</title>
        <authorList>
            <person name="Finianos M."/>
        </authorList>
    </citation>
    <scope>NUCLEOTIDE SEQUENCE [LARGE SCALE GENOMIC DNA]</scope>
    <source>
        <strain evidence="2">CA3LBN</strain>
    </source>
</reference>
<keyword evidence="3" id="KW-1185">Reference proteome</keyword>
<sequence>MMKFPSRITKSQVEAPREKLTTIFQIRNLGTNFSRQLDAIVEAVDKQVFSFRTLGLLFQGEHHQVTEFVVRNLELAKDPDSKIHIEKARMRNGLHGFGSEMDMGTTHNIAGSGRRLEFRAEFKQAAWIHQEAYFRIVVPGMYVPSFLPLSLQILGKRSSDNMLKEPFHLTNIRVDLLEFSCVPSKYTEATDIRSKVLFEKETSMEINSLNSKLMIPPTMYDCVIPQVGPTFFIGGFTRTYGLKITLSICNKRVPRFNVSAFIELHVAQKRYERIHEQEIYNPLWHFLGCNKDEMARGQDHFMKSLQDFESNDALVDGHVIEANSPKPFMRGKPLFPYPSYPFGEENIPLSIRVSLNGNTQFYQSREGSYDGIASPGMELNKFVRCTFIVAQGFKEASQYRQVDDIEFCLEQIKITLEEEKLEDDELSSKEIPLLDDRKSRFIRWSEFKDAVAGSELARAMTLPPHFFQCKIPNHLKPFVMCTKIQSPRSELEDSRSDEPHSSISGPLESVNVQGGSSKERVPPSSACDRNSANPTEEDMLGFESGKNKPTGGDHGTFPGVPKADNSLSNQESSTEASKSNENDTARNNPKSPYDEEMYLQILRSDDPVWDFLHHRAIRLEEKGDDMTDMEVSELDFLRGIDNDLRWGRFLGGENPGQIFLRSQFYRDILDTRIRHLINVSWSEDEVLQKLDPVQFYLIWRSKKQSREKLWAEHWGVDPETTVHVADLDDVIRNLPQRETARVLKRNDRAHDCCNKLLTRLLESDEILYEPEIRYLERLLEKSKPSRLWSILPPAALAINAAGFFGSMKNYVLRAIQFTPAATLFGMLRHND</sequence>
<organism evidence="2 3">
    <name type="scientific">Candidozyma haemuli</name>
    <dbReference type="NCBI Taxonomy" id="45357"/>
    <lineage>
        <taxon>Eukaryota</taxon>
        <taxon>Fungi</taxon>
        <taxon>Dikarya</taxon>
        <taxon>Ascomycota</taxon>
        <taxon>Saccharomycotina</taxon>
        <taxon>Pichiomycetes</taxon>
        <taxon>Metschnikowiaceae</taxon>
        <taxon>Candidozyma</taxon>
    </lineage>
</organism>
<protein>
    <recommendedName>
        <fullName evidence="4">Arrestin-like N-terminal domain-containing protein</fullName>
    </recommendedName>
</protein>
<accession>A0ABX8ID85</accession>
<evidence type="ECO:0000313" key="2">
    <source>
        <dbReference type="EMBL" id="QWU90027.1"/>
    </source>
</evidence>
<feature type="region of interest" description="Disordered" evidence="1">
    <location>
        <begin position="489"/>
        <end position="592"/>
    </location>
</feature>
<evidence type="ECO:0008006" key="4">
    <source>
        <dbReference type="Google" id="ProtNLM"/>
    </source>
</evidence>
<name>A0ABX8ID85_9ASCO</name>
<feature type="compositionally biased region" description="Basic and acidic residues" evidence="1">
    <location>
        <begin position="489"/>
        <end position="500"/>
    </location>
</feature>
<proteinExistence type="predicted"/>
<gene>
    <name evidence="2" type="ORF">CA3LBN_004385</name>
</gene>
<dbReference type="EMBL" id="CP076666">
    <property type="protein sequence ID" value="QWU90027.1"/>
    <property type="molecule type" value="Genomic_DNA"/>
</dbReference>
<feature type="compositionally biased region" description="Polar residues" evidence="1">
    <location>
        <begin position="565"/>
        <end position="577"/>
    </location>
</feature>
<evidence type="ECO:0000313" key="3">
    <source>
        <dbReference type="Proteomes" id="UP000825434"/>
    </source>
</evidence>
<evidence type="ECO:0000256" key="1">
    <source>
        <dbReference type="SAM" id="MobiDB-lite"/>
    </source>
</evidence>